<dbReference type="InterPro" id="IPR019786">
    <property type="entry name" value="Zinc_finger_PHD-type_CS"/>
</dbReference>
<feature type="compositionally biased region" description="Low complexity" evidence="4">
    <location>
        <begin position="219"/>
        <end position="228"/>
    </location>
</feature>
<dbReference type="GO" id="GO:0061188">
    <property type="term" value="P:negative regulation of rDNA heterochromatin formation"/>
    <property type="evidence" value="ECO:0007669"/>
    <property type="project" value="TreeGrafter"/>
</dbReference>
<dbReference type="EMBL" id="QWIL01000979">
    <property type="protein sequence ID" value="RMY09757.1"/>
    <property type="molecule type" value="Genomic_DNA"/>
</dbReference>
<feature type="region of interest" description="Disordered" evidence="4">
    <location>
        <begin position="569"/>
        <end position="602"/>
    </location>
</feature>
<evidence type="ECO:0000256" key="2">
    <source>
        <dbReference type="ARBA" id="ARBA00022771"/>
    </source>
</evidence>
<feature type="region of interest" description="Disordered" evidence="4">
    <location>
        <begin position="219"/>
        <end position="547"/>
    </location>
</feature>
<evidence type="ECO:0000313" key="6">
    <source>
        <dbReference type="EMBL" id="RMY09757.1"/>
    </source>
</evidence>
<keyword evidence="1" id="KW-0479">Metal-binding</keyword>
<dbReference type="InterPro" id="IPR053051">
    <property type="entry name" value="HDAC_complex_subunit"/>
</dbReference>
<dbReference type="Proteomes" id="UP000271337">
    <property type="component" value="Unassembled WGS sequence"/>
</dbReference>
<dbReference type="InterPro" id="IPR003903">
    <property type="entry name" value="UIM_dom"/>
</dbReference>
<dbReference type="SUPFAM" id="SSF57903">
    <property type="entry name" value="FYVE/PHD zinc finger"/>
    <property type="match status" value="1"/>
</dbReference>
<dbReference type="GO" id="GO:0008270">
    <property type="term" value="F:zinc ion binding"/>
    <property type="evidence" value="ECO:0007669"/>
    <property type="project" value="UniProtKB-KW"/>
</dbReference>
<keyword evidence="3" id="KW-0862">Zinc</keyword>
<dbReference type="SMART" id="SM00249">
    <property type="entry name" value="PHD"/>
    <property type="match status" value="1"/>
</dbReference>
<gene>
    <name evidence="6" type="ORF">D0867_08623</name>
</gene>
<dbReference type="PROSITE" id="PS50330">
    <property type="entry name" value="UIM"/>
    <property type="match status" value="1"/>
</dbReference>
<feature type="domain" description="Zinc finger PHD-type" evidence="5">
    <location>
        <begin position="97"/>
        <end position="161"/>
    </location>
</feature>
<evidence type="ECO:0000259" key="5">
    <source>
        <dbReference type="SMART" id="SM00249"/>
    </source>
</evidence>
<dbReference type="Pfam" id="PF20826">
    <property type="entry name" value="PHD_5"/>
    <property type="match status" value="1"/>
</dbReference>
<dbReference type="GO" id="GO:0061186">
    <property type="term" value="P:negative regulation of silent mating-type cassette heterochromatin formation"/>
    <property type="evidence" value="ECO:0007669"/>
    <property type="project" value="TreeGrafter"/>
</dbReference>
<dbReference type="PANTHER" id="PTHR47793">
    <property type="entry name" value="HISTONE DEACETYLASE COMPLEX SUBUNIT CTI6"/>
    <property type="match status" value="1"/>
</dbReference>
<organism evidence="6 7">
    <name type="scientific">Hortaea werneckii</name>
    <name type="common">Black yeast</name>
    <name type="synonym">Cladosporium werneckii</name>
    <dbReference type="NCBI Taxonomy" id="91943"/>
    <lineage>
        <taxon>Eukaryota</taxon>
        <taxon>Fungi</taxon>
        <taxon>Dikarya</taxon>
        <taxon>Ascomycota</taxon>
        <taxon>Pezizomycotina</taxon>
        <taxon>Dothideomycetes</taxon>
        <taxon>Dothideomycetidae</taxon>
        <taxon>Mycosphaerellales</taxon>
        <taxon>Teratosphaeriaceae</taxon>
        <taxon>Hortaea</taxon>
    </lineage>
</organism>
<feature type="region of interest" description="Disordered" evidence="4">
    <location>
        <begin position="1"/>
        <end position="94"/>
    </location>
</feature>
<evidence type="ECO:0000256" key="4">
    <source>
        <dbReference type="SAM" id="MobiDB-lite"/>
    </source>
</evidence>
<sequence length="632" mass="69282">MPSPIRRSTRGAPPAKPTPTTNSSSSSSLTTSKQLDPSAKTTADRHHKSASPPSPASDEMSEPPRRSQRSHPAQHDEAVQGDDNGQEGNAEEEDVTRCICGQQEYPGPPLSEAFNNVDLQNDDAGGLFIQCDGCSVWQHGGCVGIVEESLCPEKYYCEECRPKLHDQHTDERGYVALSPVPFTIAKHVLRHLLVQRWTFQPICTMARYHEASQPRAAAANAQKAINKSNRQQYSIYLPVNPQTKRKGSVSKSDDKTKKERDAAAMRASADPATGRRRGTMRSKEHDDEEEQLRRALEESRREQEGSGNGRRSGKRARDESEDVKHESKRQRIIAESLAALSRNATIEDDSEEETPSGSRGKKARADAQQTARQAELREKEKEREKQRAEAAGRRQERAGRRRGDGTQYNKATQYAELTESTEPDPEETPKLSASAKTSPPPSSLPPSPPPQTTVEKAPPKRGPGKKTKKLGNNQYTKARERDLAAQAAASSPHHRKRALNNNGGSSGDEQLPNGDGNEPQTGKGKGKGKNKVANGHASAQEPKELTVQEMERVIDRMSLYMQQKQIEMAGDRTPPAADAGVPGMPGGAVQPPTSVAAGDDERPFDELNSMEQADHIQRSIMKWKALFGAHPA</sequence>
<dbReference type="VEuPathDB" id="FungiDB:BTJ68_08480"/>
<dbReference type="AlphaFoldDB" id="A0A3M6Z3M3"/>
<dbReference type="PROSITE" id="PS01359">
    <property type="entry name" value="ZF_PHD_1"/>
    <property type="match status" value="1"/>
</dbReference>
<dbReference type="PANTHER" id="PTHR47793:SF1">
    <property type="entry name" value="HISTONE DEACETYLASE COMPLEX SUBUNIT CTI6"/>
    <property type="match status" value="1"/>
</dbReference>
<dbReference type="OrthoDB" id="418595at2759"/>
<proteinExistence type="predicted"/>
<dbReference type="SMART" id="SM00726">
    <property type="entry name" value="UIM"/>
    <property type="match status" value="1"/>
</dbReference>
<feature type="compositionally biased region" description="Pro residues" evidence="4">
    <location>
        <begin position="438"/>
        <end position="451"/>
    </location>
</feature>
<feature type="compositionally biased region" description="Low complexity" evidence="4">
    <location>
        <begin position="18"/>
        <end position="32"/>
    </location>
</feature>
<dbReference type="InterPro" id="IPR011011">
    <property type="entry name" value="Znf_FYVE_PHD"/>
</dbReference>
<keyword evidence="2" id="KW-0863">Zinc-finger</keyword>
<evidence type="ECO:0000313" key="7">
    <source>
        <dbReference type="Proteomes" id="UP000271337"/>
    </source>
</evidence>
<dbReference type="InterPro" id="IPR013083">
    <property type="entry name" value="Znf_RING/FYVE/PHD"/>
</dbReference>
<feature type="compositionally biased region" description="Basic and acidic residues" evidence="4">
    <location>
        <begin position="374"/>
        <end position="404"/>
    </location>
</feature>
<dbReference type="InterPro" id="IPR001965">
    <property type="entry name" value="Znf_PHD"/>
</dbReference>
<evidence type="ECO:0000256" key="3">
    <source>
        <dbReference type="ARBA" id="ARBA00022833"/>
    </source>
</evidence>
<dbReference type="GO" id="GO:0070210">
    <property type="term" value="C:Rpd3L-Expanded complex"/>
    <property type="evidence" value="ECO:0007669"/>
    <property type="project" value="TreeGrafter"/>
</dbReference>
<evidence type="ECO:0000256" key="1">
    <source>
        <dbReference type="ARBA" id="ARBA00022723"/>
    </source>
</evidence>
<reference evidence="6 7" key="1">
    <citation type="journal article" date="2018" name="BMC Genomics">
        <title>Genomic evidence for intraspecific hybridization in a clonal and extremely halotolerant yeast.</title>
        <authorList>
            <person name="Gostincar C."/>
            <person name="Stajich J.E."/>
            <person name="Zupancic J."/>
            <person name="Zalar P."/>
            <person name="Gunde-Cimerman N."/>
        </authorList>
    </citation>
    <scope>NUCLEOTIDE SEQUENCE [LARGE SCALE GENOMIC DNA]</scope>
    <source>
        <strain evidence="6 7">EXF-6669</strain>
    </source>
</reference>
<feature type="compositionally biased region" description="Basic and acidic residues" evidence="4">
    <location>
        <begin position="251"/>
        <end position="263"/>
    </location>
</feature>
<accession>A0A3M6Z3M3</accession>
<name>A0A3M6Z3M3_HORWE</name>
<feature type="compositionally biased region" description="Basic and acidic residues" evidence="4">
    <location>
        <begin position="281"/>
        <end position="304"/>
    </location>
</feature>
<dbReference type="Gene3D" id="3.30.40.10">
    <property type="entry name" value="Zinc/RING finger domain, C3HC4 (zinc finger)"/>
    <property type="match status" value="1"/>
</dbReference>
<comment type="caution">
    <text evidence="6">The sequence shown here is derived from an EMBL/GenBank/DDBJ whole genome shotgun (WGS) entry which is preliminary data.</text>
</comment>
<dbReference type="GO" id="GO:0033698">
    <property type="term" value="C:Rpd3L complex"/>
    <property type="evidence" value="ECO:0007669"/>
    <property type="project" value="TreeGrafter"/>
</dbReference>
<feature type="compositionally biased region" description="Basic and acidic residues" evidence="4">
    <location>
        <begin position="315"/>
        <end position="325"/>
    </location>
</feature>
<protein>
    <recommendedName>
        <fullName evidence="5">Zinc finger PHD-type domain-containing protein</fullName>
    </recommendedName>
</protein>